<evidence type="ECO:0000259" key="5">
    <source>
        <dbReference type="Pfam" id="PF06803"/>
    </source>
</evidence>
<name>A0A174CKU4_9BACE</name>
<protein>
    <submittedName>
        <fullName evidence="6">Uncharacterized conserved protein</fullName>
    </submittedName>
</protein>
<comment type="subcellular location">
    <subcellularLocation>
        <location evidence="1">Endomembrane system</location>
        <topology evidence="1">Multi-pass membrane protein</topology>
    </subcellularLocation>
</comment>
<evidence type="ECO:0000256" key="4">
    <source>
        <dbReference type="ARBA" id="ARBA00023136"/>
    </source>
</evidence>
<dbReference type="InterPro" id="IPR010652">
    <property type="entry name" value="DUF1232"/>
</dbReference>
<dbReference type="AlphaFoldDB" id="A0A174CKU4"/>
<dbReference type="Pfam" id="PF06803">
    <property type="entry name" value="DUF1232"/>
    <property type="match status" value="1"/>
</dbReference>
<reference evidence="6 7" key="1">
    <citation type="submission" date="2015-09" db="EMBL/GenBank/DDBJ databases">
        <authorList>
            <consortium name="Pathogen Informatics"/>
        </authorList>
    </citation>
    <scope>NUCLEOTIDE SEQUENCE [LARGE SCALE GENOMIC DNA]</scope>
    <source>
        <strain evidence="6 7">2789STDY5608840</strain>
    </source>
</reference>
<dbReference type="RefSeq" id="WP_055278782.1">
    <property type="nucleotide sequence ID" value="NZ_CABIXA010000006.1"/>
</dbReference>
<evidence type="ECO:0000313" key="7">
    <source>
        <dbReference type="Proteomes" id="UP000095517"/>
    </source>
</evidence>
<organism evidence="6 7">
    <name type="scientific">Bacteroides finegoldii</name>
    <dbReference type="NCBI Taxonomy" id="338188"/>
    <lineage>
        <taxon>Bacteria</taxon>
        <taxon>Pseudomonadati</taxon>
        <taxon>Bacteroidota</taxon>
        <taxon>Bacteroidia</taxon>
        <taxon>Bacteroidales</taxon>
        <taxon>Bacteroidaceae</taxon>
        <taxon>Bacteroides</taxon>
    </lineage>
</organism>
<dbReference type="EMBL" id="CYZH01000006">
    <property type="protein sequence ID" value="CUO14012.1"/>
    <property type="molecule type" value="Genomic_DNA"/>
</dbReference>
<evidence type="ECO:0000256" key="2">
    <source>
        <dbReference type="ARBA" id="ARBA00022692"/>
    </source>
</evidence>
<proteinExistence type="predicted"/>
<evidence type="ECO:0000256" key="3">
    <source>
        <dbReference type="ARBA" id="ARBA00022989"/>
    </source>
</evidence>
<dbReference type="STRING" id="338188.ERS852397_01451"/>
<sequence length="111" mass="12095">MDKKTEKIFQRMTLGASVEDINKINEKLASMRRGALKNVWDNILCLWKMINDKKAAWGAKTIAIGALLYAVSPIDALPDIVPILGLTDDAAVITAAVTALGSALNKYKQTH</sequence>
<accession>A0A174CKU4</accession>
<dbReference type="GO" id="GO:0012505">
    <property type="term" value="C:endomembrane system"/>
    <property type="evidence" value="ECO:0007669"/>
    <property type="project" value="UniProtKB-SubCell"/>
</dbReference>
<evidence type="ECO:0000313" key="6">
    <source>
        <dbReference type="EMBL" id="CUO14012.1"/>
    </source>
</evidence>
<keyword evidence="4" id="KW-0472">Membrane</keyword>
<dbReference type="Proteomes" id="UP000095517">
    <property type="component" value="Unassembled WGS sequence"/>
</dbReference>
<evidence type="ECO:0000256" key="1">
    <source>
        <dbReference type="ARBA" id="ARBA00004127"/>
    </source>
</evidence>
<feature type="domain" description="DUF1232" evidence="5">
    <location>
        <begin position="59"/>
        <end position="94"/>
    </location>
</feature>
<keyword evidence="3" id="KW-1133">Transmembrane helix</keyword>
<keyword evidence="2" id="KW-0812">Transmembrane</keyword>
<gene>
    <name evidence="6" type="ORF">ERS852397_01451</name>
</gene>